<dbReference type="CDD" id="cd02205">
    <property type="entry name" value="CBS_pair_SF"/>
    <property type="match status" value="1"/>
</dbReference>
<feature type="domain" description="CBS" evidence="3">
    <location>
        <begin position="12"/>
        <end position="69"/>
    </location>
</feature>
<evidence type="ECO:0000259" key="3">
    <source>
        <dbReference type="PROSITE" id="PS51371"/>
    </source>
</evidence>
<proteinExistence type="predicted"/>
<sequence>MLLKNTDLNKIIIKKTVTISPNTSILDARQVLLRHNLKRLVVIDSKKHPVGIITEKDVAKTIFALGDKSINTVKVSGFMSKN</sequence>
<protein>
    <recommendedName>
        <fullName evidence="3">CBS domain-containing protein</fullName>
    </recommendedName>
</protein>
<dbReference type="InterPro" id="IPR051257">
    <property type="entry name" value="Diverse_CBS-Domain"/>
</dbReference>
<dbReference type="Gene3D" id="3.10.580.10">
    <property type="entry name" value="CBS-domain"/>
    <property type="match status" value="1"/>
</dbReference>
<dbReference type="PROSITE" id="PS51371">
    <property type="entry name" value="CBS"/>
    <property type="match status" value="1"/>
</dbReference>
<comment type="caution">
    <text evidence="4">The sequence shown here is derived from an EMBL/GenBank/DDBJ whole genome shotgun (WGS) entry which is preliminary data.</text>
</comment>
<evidence type="ECO:0000256" key="1">
    <source>
        <dbReference type="ARBA" id="ARBA00023122"/>
    </source>
</evidence>
<dbReference type="Proteomes" id="UP000004348">
    <property type="component" value="Chromosome"/>
</dbReference>
<reference evidence="4" key="1">
    <citation type="journal article" date="2011" name="PLoS ONE">
        <title>Genome of a low-salinity ammonia-oxidizing archaeon determined by single-cell and metagenomic analysis.</title>
        <authorList>
            <person name="Blainey P.C."/>
            <person name="Mosier A.C."/>
            <person name="Potanina A."/>
            <person name="Francis C.A."/>
            <person name="Quake S.R."/>
        </authorList>
    </citation>
    <scope>NUCLEOTIDE SEQUENCE [LARGE SCALE GENOMIC DNA]</scope>
    <source>
        <strain evidence="4">SFB1</strain>
    </source>
</reference>
<gene>
    <name evidence="4" type="ORF">Nlim_1556</name>
</gene>
<keyword evidence="1 2" id="KW-0129">CBS domain</keyword>
<evidence type="ECO:0000256" key="2">
    <source>
        <dbReference type="PROSITE-ProRule" id="PRU00703"/>
    </source>
</evidence>
<dbReference type="InterPro" id="IPR046342">
    <property type="entry name" value="CBS_dom_sf"/>
</dbReference>
<organism evidence="4">
    <name type="scientific">Candidatus Nitrosarchaeum limnium SFB1</name>
    <dbReference type="NCBI Taxonomy" id="886738"/>
    <lineage>
        <taxon>Archaea</taxon>
        <taxon>Nitrososphaerota</taxon>
        <taxon>Nitrososphaeria</taxon>
        <taxon>Nitrosopumilales</taxon>
        <taxon>Nitrosopumilaceae</taxon>
        <taxon>Nitrosarchaeum</taxon>
    </lineage>
</organism>
<dbReference type="SUPFAM" id="SSF54631">
    <property type="entry name" value="CBS-domain pair"/>
    <property type="match status" value="1"/>
</dbReference>
<dbReference type="STRING" id="886738.Nlim_1556"/>
<dbReference type="EMBL" id="AEGP01000051">
    <property type="protein sequence ID" value="EGG41546.1"/>
    <property type="molecule type" value="Genomic_DNA"/>
</dbReference>
<dbReference type="SMART" id="SM00116">
    <property type="entry name" value="CBS"/>
    <property type="match status" value="1"/>
</dbReference>
<name>F3KM27_9ARCH</name>
<accession>F3KM27</accession>
<evidence type="ECO:0000313" key="4">
    <source>
        <dbReference type="EMBL" id="EGG41546.1"/>
    </source>
</evidence>
<dbReference type="HOGENOM" id="CLU_2550080_0_0_2"/>
<dbReference type="PANTHER" id="PTHR43080">
    <property type="entry name" value="CBS DOMAIN-CONTAINING PROTEIN CBSX3, MITOCHONDRIAL"/>
    <property type="match status" value="1"/>
</dbReference>
<dbReference type="PANTHER" id="PTHR43080:SF2">
    <property type="entry name" value="CBS DOMAIN-CONTAINING PROTEIN"/>
    <property type="match status" value="1"/>
</dbReference>
<dbReference type="InterPro" id="IPR000644">
    <property type="entry name" value="CBS_dom"/>
</dbReference>
<dbReference type="Pfam" id="PF00571">
    <property type="entry name" value="CBS"/>
    <property type="match status" value="1"/>
</dbReference>
<dbReference type="AlphaFoldDB" id="F3KM27"/>